<keyword evidence="9" id="KW-0539">Nucleus</keyword>
<keyword evidence="15" id="KW-1185">Reference proteome</keyword>
<evidence type="ECO:0000256" key="1">
    <source>
        <dbReference type="ARBA" id="ARBA00004123"/>
    </source>
</evidence>
<dbReference type="GO" id="GO:0008270">
    <property type="term" value="F:zinc ion binding"/>
    <property type="evidence" value="ECO:0007669"/>
    <property type="project" value="UniProtKB-UniRule"/>
</dbReference>
<feature type="domain" description="C2H2-type" evidence="13">
    <location>
        <begin position="307"/>
        <end position="336"/>
    </location>
</feature>
<dbReference type="PROSITE" id="PS51915">
    <property type="entry name" value="ZAD"/>
    <property type="match status" value="1"/>
</dbReference>
<evidence type="ECO:0000256" key="6">
    <source>
        <dbReference type="ARBA" id="ARBA00023015"/>
    </source>
</evidence>
<keyword evidence="4 10" id="KW-0863">Zinc-finger</keyword>
<dbReference type="PROSITE" id="PS50157">
    <property type="entry name" value="ZINC_FINGER_C2H2_2"/>
    <property type="match status" value="3"/>
</dbReference>
<dbReference type="Gene3D" id="3.30.160.60">
    <property type="entry name" value="Classic Zinc Finger"/>
    <property type="match status" value="3"/>
</dbReference>
<evidence type="ECO:0000313" key="16">
    <source>
        <dbReference type="RefSeq" id="XP_030374678.1"/>
    </source>
</evidence>
<dbReference type="PANTHER" id="PTHR16515:SF49">
    <property type="entry name" value="GASTRULA ZINC FINGER PROTEIN XLCGF49.1-LIKE-RELATED"/>
    <property type="match status" value="1"/>
</dbReference>
<gene>
    <name evidence="16" type="primary">LOC115624210</name>
</gene>
<dbReference type="OrthoDB" id="8922241at2759"/>
<feature type="compositionally biased region" description="Polar residues" evidence="12">
    <location>
        <begin position="190"/>
        <end position="215"/>
    </location>
</feature>
<evidence type="ECO:0000256" key="5">
    <source>
        <dbReference type="ARBA" id="ARBA00022833"/>
    </source>
</evidence>
<dbReference type="SMART" id="SM00868">
    <property type="entry name" value="zf-AD"/>
    <property type="match status" value="1"/>
</dbReference>
<dbReference type="InterPro" id="IPR013087">
    <property type="entry name" value="Znf_C2H2_type"/>
</dbReference>
<comment type="subcellular location">
    <subcellularLocation>
        <location evidence="1">Nucleus</location>
    </subcellularLocation>
</comment>
<evidence type="ECO:0000256" key="2">
    <source>
        <dbReference type="ARBA" id="ARBA00022723"/>
    </source>
</evidence>
<keyword evidence="5 11" id="KW-0862">Zinc</keyword>
<evidence type="ECO:0000313" key="15">
    <source>
        <dbReference type="Proteomes" id="UP000504634"/>
    </source>
</evidence>
<feature type="compositionally biased region" description="Basic residues" evidence="12">
    <location>
        <begin position="381"/>
        <end position="391"/>
    </location>
</feature>
<dbReference type="SUPFAM" id="SSF57716">
    <property type="entry name" value="Glucocorticoid receptor-like (DNA-binding domain)"/>
    <property type="match status" value="1"/>
</dbReference>
<feature type="binding site" evidence="11">
    <location>
        <position position="58"/>
    </location>
    <ligand>
        <name>Zn(2+)</name>
        <dbReference type="ChEBI" id="CHEBI:29105"/>
    </ligand>
</feature>
<feature type="region of interest" description="Disordered" evidence="12">
    <location>
        <begin position="370"/>
        <end position="391"/>
    </location>
</feature>
<evidence type="ECO:0000256" key="3">
    <source>
        <dbReference type="ARBA" id="ARBA00022737"/>
    </source>
</evidence>
<dbReference type="PROSITE" id="PS00028">
    <property type="entry name" value="ZINC_FINGER_C2H2_1"/>
    <property type="match status" value="3"/>
</dbReference>
<dbReference type="AlphaFoldDB" id="A0A6J2THT2"/>
<dbReference type="GO" id="GO:0003677">
    <property type="term" value="F:DNA binding"/>
    <property type="evidence" value="ECO:0007669"/>
    <property type="project" value="UniProtKB-KW"/>
</dbReference>
<keyword evidence="7" id="KW-0238">DNA-binding</keyword>
<evidence type="ECO:0000256" key="11">
    <source>
        <dbReference type="PROSITE-ProRule" id="PRU01263"/>
    </source>
</evidence>
<dbReference type="SMART" id="SM00355">
    <property type="entry name" value="ZnF_C2H2"/>
    <property type="match status" value="4"/>
</dbReference>
<feature type="binding site" evidence="11">
    <location>
        <position position="12"/>
    </location>
    <ligand>
        <name>Zn(2+)</name>
        <dbReference type="ChEBI" id="CHEBI:29105"/>
    </ligand>
</feature>
<keyword evidence="8" id="KW-0804">Transcription</keyword>
<dbReference type="SUPFAM" id="SSF57667">
    <property type="entry name" value="beta-beta-alpha zinc fingers"/>
    <property type="match status" value="2"/>
</dbReference>
<dbReference type="InterPro" id="IPR050331">
    <property type="entry name" value="Zinc_finger"/>
</dbReference>
<protein>
    <submittedName>
        <fullName evidence="16">Zinc finger protein 675 isoform X1</fullName>
    </submittedName>
</protein>
<evidence type="ECO:0000256" key="9">
    <source>
        <dbReference type="ARBA" id="ARBA00023242"/>
    </source>
</evidence>
<dbReference type="GeneID" id="115624210"/>
<dbReference type="RefSeq" id="XP_030374678.1">
    <property type="nucleotide sequence ID" value="XM_030518818.1"/>
</dbReference>
<dbReference type="Proteomes" id="UP000504634">
    <property type="component" value="Unplaced"/>
</dbReference>
<evidence type="ECO:0000259" key="14">
    <source>
        <dbReference type="PROSITE" id="PS51915"/>
    </source>
</evidence>
<keyword evidence="3" id="KW-0677">Repeat</keyword>
<sequence>MFEEMDEMQRFCRVCGKKTISDKRMNLFSNDNKGILRCLRQITNCWISNVPDFPCNMCVECHSFLKKINSFRNRCMKIENFLSRNKVKLTVHLQHAVEVEPQIQSQPLPADADPLQIENTQLNLKPASSLDGNCVKAEPSDKTLEKNDGIEQREQKYKLTDWDFNNQVDADSYLQRHDDADMSAMAADLPTSSEETTSDTQPITTPENVSENQSKQRSKRYTIRLGKRLVQVKMTNEKKRIVCRQWPVSQPCICEHCGRQFKDVSNLNIHLLRHTGTKNFECEQCHQKCYTLHLLRRHQLKHTEGPYPCTFCGVEYSTNSSRVRHEREACKKGRGPQSRYDVIKRGERTFHCDVCDLWFLRAGNLTQHKNSVNHRENERRQQRKVRSKIKK</sequence>
<name>A0A6J2THT2_DROLE</name>
<evidence type="ECO:0000256" key="12">
    <source>
        <dbReference type="SAM" id="MobiDB-lite"/>
    </source>
</evidence>
<feature type="domain" description="C2H2-type" evidence="13">
    <location>
        <begin position="252"/>
        <end position="279"/>
    </location>
</feature>
<feature type="domain" description="C2H2-type" evidence="13">
    <location>
        <begin position="350"/>
        <end position="379"/>
    </location>
</feature>
<feature type="region of interest" description="Disordered" evidence="12">
    <location>
        <begin position="188"/>
        <end position="218"/>
    </location>
</feature>
<evidence type="ECO:0000256" key="8">
    <source>
        <dbReference type="ARBA" id="ARBA00023163"/>
    </source>
</evidence>
<dbReference type="GO" id="GO:0005634">
    <property type="term" value="C:nucleus"/>
    <property type="evidence" value="ECO:0007669"/>
    <property type="project" value="UniProtKB-SubCell"/>
</dbReference>
<evidence type="ECO:0000259" key="13">
    <source>
        <dbReference type="PROSITE" id="PS50157"/>
    </source>
</evidence>
<evidence type="ECO:0000256" key="10">
    <source>
        <dbReference type="PROSITE-ProRule" id="PRU00042"/>
    </source>
</evidence>
<evidence type="ECO:0000256" key="7">
    <source>
        <dbReference type="ARBA" id="ARBA00023125"/>
    </source>
</evidence>
<feature type="domain" description="ZAD" evidence="14">
    <location>
        <begin position="10"/>
        <end position="85"/>
    </location>
</feature>
<accession>A0A6J2THT2</accession>
<reference evidence="16" key="1">
    <citation type="submission" date="2025-08" db="UniProtKB">
        <authorList>
            <consortium name="RefSeq"/>
        </authorList>
    </citation>
    <scope>IDENTIFICATION</scope>
    <source>
        <strain evidence="16">11010-0011.00</strain>
        <tissue evidence="16">Whole body</tissue>
    </source>
</reference>
<feature type="binding site" evidence="11">
    <location>
        <position position="61"/>
    </location>
    <ligand>
        <name>Zn(2+)</name>
        <dbReference type="ChEBI" id="CHEBI:29105"/>
    </ligand>
</feature>
<organism evidence="15 16">
    <name type="scientific">Drosophila lebanonensis</name>
    <name type="common">Fruit fly</name>
    <name type="synonym">Scaptodrosophila lebanonensis</name>
    <dbReference type="NCBI Taxonomy" id="7225"/>
    <lineage>
        <taxon>Eukaryota</taxon>
        <taxon>Metazoa</taxon>
        <taxon>Ecdysozoa</taxon>
        <taxon>Arthropoda</taxon>
        <taxon>Hexapoda</taxon>
        <taxon>Insecta</taxon>
        <taxon>Pterygota</taxon>
        <taxon>Neoptera</taxon>
        <taxon>Endopterygota</taxon>
        <taxon>Diptera</taxon>
        <taxon>Brachycera</taxon>
        <taxon>Muscomorpha</taxon>
        <taxon>Ephydroidea</taxon>
        <taxon>Drosophilidae</taxon>
        <taxon>Scaptodrosophila</taxon>
    </lineage>
</organism>
<feature type="binding site" evidence="11">
    <location>
        <position position="15"/>
    </location>
    <ligand>
        <name>Zn(2+)</name>
        <dbReference type="ChEBI" id="CHEBI:29105"/>
    </ligand>
</feature>
<keyword evidence="2 11" id="KW-0479">Metal-binding</keyword>
<dbReference type="Pfam" id="PF07776">
    <property type="entry name" value="zf-AD"/>
    <property type="match status" value="1"/>
</dbReference>
<dbReference type="GO" id="GO:0010468">
    <property type="term" value="P:regulation of gene expression"/>
    <property type="evidence" value="ECO:0007669"/>
    <property type="project" value="TreeGrafter"/>
</dbReference>
<dbReference type="InterPro" id="IPR012934">
    <property type="entry name" value="Znf_AD"/>
</dbReference>
<dbReference type="PANTHER" id="PTHR16515">
    <property type="entry name" value="PR DOMAIN ZINC FINGER PROTEIN"/>
    <property type="match status" value="1"/>
</dbReference>
<dbReference type="InterPro" id="IPR036236">
    <property type="entry name" value="Znf_C2H2_sf"/>
</dbReference>
<proteinExistence type="predicted"/>
<evidence type="ECO:0000256" key="4">
    <source>
        <dbReference type="ARBA" id="ARBA00022771"/>
    </source>
</evidence>
<keyword evidence="6" id="KW-0805">Transcription regulation</keyword>